<evidence type="ECO:0000256" key="1">
    <source>
        <dbReference type="PIRSR" id="PIRSR016487-1"/>
    </source>
</evidence>
<comment type="caution">
    <text evidence="3">The sequence shown here is derived from an EMBL/GenBank/DDBJ whole genome shotgun (WGS) entry which is preliminary data.</text>
</comment>
<sequence>MATEIERKFLITETRFLDGRTGERIVQGYVAKEPGAMTTRVRIRADRAYLTLKGPKLGISRDEFEYRIPLDDAHRMLALYCGERIVRKTRYLLDVAGHTFEVDVFEGKHAGLVIAEIELPHENTAHPRPPWLGREVTDDFRYGNFYLAHSTGLALPVVWQPVTPGLATRQPAAKPVAPSH</sequence>
<reference evidence="3 4" key="1">
    <citation type="submission" date="2019-01" db="EMBL/GenBank/DDBJ databases">
        <title>Zoogloea oleivorans genome sequencing and assembly.</title>
        <authorList>
            <person name="Tancsics A."/>
            <person name="Farkas M."/>
            <person name="Kriszt B."/>
            <person name="Maroti G."/>
            <person name="Horvath B."/>
        </authorList>
    </citation>
    <scope>NUCLEOTIDE SEQUENCE [LARGE SCALE GENOMIC DNA]</scope>
    <source>
        <strain evidence="3 4">Buc</strain>
    </source>
</reference>
<feature type="active site" description="Proton acceptor" evidence="1">
    <location>
        <position position="29"/>
    </location>
</feature>
<evidence type="ECO:0000313" key="3">
    <source>
        <dbReference type="EMBL" id="TYC62271.1"/>
    </source>
</evidence>
<dbReference type="PANTHER" id="PTHR40114:SF1">
    <property type="entry name" value="SLR0698 PROTEIN"/>
    <property type="match status" value="1"/>
</dbReference>
<dbReference type="SUPFAM" id="SSF55154">
    <property type="entry name" value="CYTH-like phosphatases"/>
    <property type="match status" value="1"/>
</dbReference>
<dbReference type="Gene3D" id="2.40.320.10">
    <property type="entry name" value="Hypothetical Protein Pfu-838710-001"/>
    <property type="match status" value="1"/>
</dbReference>
<dbReference type="SMART" id="SM01118">
    <property type="entry name" value="CYTH"/>
    <property type="match status" value="1"/>
</dbReference>
<dbReference type="CDD" id="cd07891">
    <property type="entry name" value="CYTH-like_CthTTM-like_1"/>
    <property type="match status" value="1"/>
</dbReference>
<proteinExistence type="predicted"/>
<organism evidence="3 4">
    <name type="scientific">Zoogloea oleivorans</name>
    <dbReference type="NCBI Taxonomy" id="1552750"/>
    <lineage>
        <taxon>Bacteria</taxon>
        <taxon>Pseudomonadati</taxon>
        <taxon>Pseudomonadota</taxon>
        <taxon>Betaproteobacteria</taxon>
        <taxon>Rhodocyclales</taxon>
        <taxon>Zoogloeaceae</taxon>
        <taxon>Zoogloea</taxon>
    </lineage>
</organism>
<dbReference type="InterPro" id="IPR012042">
    <property type="entry name" value="NeuTTM/CthTTM-like"/>
</dbReference>
<dbReference type="Proteomes" id="UP000389128">
    <property type="component" value="Unassembled WGS sequence"/>
</dbReference>
<dbReference type="InterPro" id="IPR033469">
    <property type="entry name" value="CYTH-like_dom_sf"/>
</dbReference>
<dbReference type="Pfam" id="PF01928">
    <property type="entry name" value="CYTH"/>
    <property type="match status" value="1"/>
</dbReference>
<evidence type="ECO:0000259" key="2">
    <source>
        <dbReference type="PROSITE" id="PS51707"/>
    </source>
</evidence>
<evidence type="ECO:0000313" key="4">
    <source>
        <dbReference type="Proteomes" id="UP000389128"/>
    </source>
</evidence>
<accession>A0A6C2D8K1</accession>
<gene>
    <name evidence="3" type="ORF">ETQ85_01585</name>
</gene>
<dbReference type="EMBL" id="SDKK01000001">
    <property type="protein sequence ID" value="TYC62271.1"/>
    <property type="molecule type" value="Genomic_DNA"/>
</dbReference>
<dbReference type="PANTHER" id="PTHR40114">
    <property type="entry name" value="SLR0698 PROTEIN"/>
    <property type="match status" value="1"/>
</dbReference>
<dbReference type="RefSeq" id="WP_148577360.1">
    <property type="nucleotide sequence ID" value="NZ_JAVEUW010000051.1"/>
</dbReference>
<keyword evidence="4" id="KW-1185">Reference proteome</keyword>
<dbReference type="AlphaFoldDB" id="A0A6C2D8K1"/>
<protein>
    <submittedName>
        <fullName evidence="3">CYTH domain-containing protein</fullName>
    </submittedName>
</protein>
<name>A0A6C2D8K1_9RHOO</name>
<dbReference type="PIRSF" id="PIRSF016487">
    <property type="entry name" value="CYTH_UCP016487"/>
    <property type="match status" value="1"/>
</dbReference>
<dbReference type="OrthoDB" id="9805588at2"/>
<feature type="domain" description="CYTH" evidence="2">
    <location>
        <begin position="2"/>
        <end position="152"/>
    </location>
</feature>
<dbReference type="PROSITE" id="PS51707">
    <property type="entry name" value="CYTH"/>
    <property type="match status" value="1"/>
</dbReference>
<dbReference type="InterPro" id="IPR023577">
    <property type="entry name" value="CYTH_domain"/>
</dbReference>